<comment type="caution">
    <text evidence="2">The sequence shown here is derived from an EMBL/GenBank/DDBJ whole genome shotgun (WGS) entry which is preliminary data.</text>
</comment>
<dbReference type="Proteomes" id="UP000546464">
    <property type="component" value="Unassembled WGS sequence"/>
</dbReference>
<keyword evidence="2" id="KW-0413">Isomerase</keyword>
<evidence type="ECO:0000313" key="2">
    <source>
        <dbReference type="EMBL" id="MBC2595441.1"/>
    </source>
</evidence>
<dbReference type="InterPro" id="IPR013022">
    <property type="entry name" value="Xyl_isomerase-like_TIM-brl"/>
</dbReference>
<organism evidence="2 3">
    <name type="scientific">Ruficoccus amylovorans</name>
    <dbReference type="NCBI Taxonomy" id="1804625"/>
    <lineage>
        <taxon>Bacteria</taxon>
        <taxon>Pseudomonadati</taxon>
        <taxon>Verrucomicrobiota</taxon>
        <taxon>Opitutia</taxon>
        <taxon>Puniceicoccales</taxon>
        <taxon>Cerasicoccaceae</taxon>
        <taxon>Ruficoccus</taxon>
    </lineage>
</organism>
<dbReference type="SUPFAM" id="SSF51658">
    <property type="entry name" value="Xylose isomerase-like"/>
    <property type="match status" value="1"/>
</dbReference>
<reference evidence="2 3" key="1">
    <citation type="submission" date="2020-07" db="EMBL/GenBank/DDBJ databases">
        <authorList>
            <person name="Feng X."/>
        </authorList>
    </citation>
    <scope>NUCLEOTIDE SEQUENCE [LARGE SCALE GENOMIC DNA]</scope>
    <source>
        <strain evidence="2 3">JCM31066</strain>
    </source>
</reference>
<dbReference type="PANTHER" id="PTHR12110">
    <property type="entry name" value="HYDROXYPYRUVATE ISOMERASE"/>
    <property type="match status" value="1"/>
</dbReference>
<dbReference type="InterPro" id="IPR036237">
    <property type="entry name" value="Xyl_isomerase-like_sf"/>
</dbReference>
<sequence length="272" mass="30233">MNKTLTPVSSGLRWCFSSLGCPDLSLDQMAALARKFGIGQLELRAACGRIDLPALAAEAGWMGQSPAALLGGGDDVRVVAFNASAKLSMPFEEASRELVDFAPLMTFFGAGSLRVFDGEMDGPAALERAWRWLDQWEALRSREGWDFSLSIETHSSLLEPESIERLFSRGHPHVHLLWDSHHTWKKAGLDPVALWPVVRPWTRHIHVKDSISVPSKRHPYSYVLPGEGEFPLAELLAVLDRDTFDGFVSLEWEKLWHPDIPPLSDALTALGK</sequence>
<feature type="domain" description="Xylose isomerase-like TIM barrel" evidence="1">
    <location>
        <begin position="148"/>
        <end position="254"/>
    </location>
</feature>
<dbReference type="EMBL" id="JACHVB010000042">
    <property type="protein sequence ID" value="MBC2595441.1"/>
    <property type="molecule type" value="Genomic_DNA"/>
</dbReference>
<dbReference type="Pfam" id="PF01261">
    <property type="entry name" value="AP_endonuc_2"/>
    <property type="match status" value="1"/>
</dbReference>
<accession>A0A842HJV5</accession>
<dbReference type="GO" id="GO:0016853">
    <property type="term" value="F:isomerase activity"/>
    <property type="evidence" value="ECO:0007669"/>
    <property type="project" value="UniProtKB-KW"/>
</dbReference>
<evidence type="ECO:0000259" key="1">
    <source>
        <dbReference type="Pfam" id="PF01261"/>
    </source>
</evidence>
<dbReference type="Gene3D" id="3.20.20.150">
    <property type="entry name" value="Divalent-metal-dependent TIM barrel enzymes"/>
    <property type="match status" value="1"/>
</dbReference>
<gene>
    <name evidence="2" type="ORF">H5P28_14335</name>
</gene>
<proteinExistence type="predicted"/>
<dbReference type="PANTHER" id="PTHR12110:SF21">
    <property type="entry name" value="XYLOSE ISOMERASE-LIKE TIM BARREL DOMAIN-CONTAINING PROTEIN"/>
    <property type="match status" value="1"/>
</dbReference>
<keyword evidence="3" id="KW-1185">Reference proteome</keyword>
<dbReference type="InterPro" id="IPR050312">
    <property type="entry name" value="IolE/XylAMocC-like"/>
</dbReference>
<evidence type="ECO:0000313" key="3">
    <source>
        <dbReference type="Proteomes" id="UP000546464"/>
    </source>
</evidence>
<protein>
    <submittedName>
        <fullName evidence="2">Sugar phosphate isomerase/epimerase</fullName>
    </submittedName>
</protein>
<dbReference type="AlphaFoldDB" id="A0A842HJV5"/>
<dbReference type="RefSeq" id="WP_185676398.1">
    <property type="nucleotide sequence ID" value="NZ_JACHVB010000042.1"/>
</dbReference>
<name>A0A842HJV5_9BACT</name>